<dbReference type="Pfam" id="PF01636">
    <property type="entry name" value="APH"/>
    <property type="match status" value="1"/>
</dbReference>
<dbReference type="AlphaFoldDB" id="A0A9P4M4C3"/>
<feature type="domain" description="Aminoglycoside phosphotransferase" evidence="1">
    <location>
        <begin position="162"/>
        <end position="236"/>
    </location>
</feature>
<reference evidence="2" key="1">
    <citation type="journal article" date="2020" name="Stud. Mycol.">
        <title>101 Dothideomycetes genomes: a test case for predicting lifestyles and emergence of pathogens.</title>
        <authorList>
            <person name="Haridas S."/>
            <person name="Albert R."/>
            <person name="Binder M."/>
            <person name="Bloem J."/>
            <person name="Labutti K."/>
            <person name="Salamov A."/>
            <person name="Andreopoulos B."/>
            <person name="Baker S."/>
            <person name="Barry K."/>
            <person name="Bills G."/>
            <person name="Bluhm B."/>
            <person name="Cannon C."/>
            <person name="Castanera R."/>
            <person name="Culley D."/>
            <person name="Daum C."/>
            <person name="Ezra D."/>
            <person name="Gonzalez J."/>
            <person name="Henrissat B."/>
            <person name="Kuo A."/>
            <person name="Liang C."/>
            <person name="Lipzen A."/>
            <person name="Lutzoni F."/>
            <person name="Magnuson J."/>
            <person name="Mondo S."/>
            <person name="Nolan M."/>
            <person name="Ohm R."/>
            <person name="Pangilinan J."/>
            <person name="Park H.-J."/>
            <person name="Ramirez L."/>
            <person name="Alfaro M."/>
            <person name="Sun H."/>
            <person name="Tritt A."/>
            <person name="Yoshinaga Y."/>
            <person name="Zwiers L.-H."/>
            <person name="Turgeon B."/>
            <person name="Goodwin S."/>
            <person name="Spatafora J."/>
            <person name="Crous P."/>
            <person name="Grigoriev I."/>
        </authorList>
    </citation>
    <scope>NUCLEOTIDE SEQUENCE</scope>
    <source>
        <strain evidence="2">CBS 133067</strain>
    </source>
</reference>
<dbReference type="EMBL" id="ML978143">
    <property type="protein sequence ID" value="KAF2092709.1"/>
    <property type="molecule type" value="Genomic_DNA"/>
</dbReference>
<organism evidence="2 3">
    <name type="scientific">Rhizodiscina lignyota</name>
    <dbReference type="NCBI Taxonomy" id="1504668"/>
    <lineage>
        <taxon>Eukaryota</taxon>
        <taxon>Fungi</taxon>
        <taxon>Dikarya</taxon>
        <taxon>Ascomycota</taxon>
        <taxon>Pezizomycotina</taxon>
        <taxon>Dothideomycetes</taxon>
        <taxon>Pleosporomycetidae</taxon>
        <taxon>Aulographales</taxon>
        <taxon>Rhizodiscinaceae</taxon>
        <taxon>Rhizodiscina</taxon>
    </lineage>
</organism>
<keyword evidence="3" id="KW-1185">Reference proteome</keyword>
<evidence type="ECO:0000313" key="3">
    <source>
        <dbReference type="Proteomes" id="UP000799772"/>
    </source>
</evidence>
<dbReference type="OrthoDB" id="5598852at2759"/>
<evidence type="ECO:0000259" key="1">
    <source>
        <dbReference type="Pfam" id="PF01636"/>
    </source>
</evidence>
<proteinExistence type="predicted"/>
<dbReference type="Proteomes" id="UP000799772">
    <property type="component" value="Unassembled WGS sequence"/>
</dbReference>
<accession>A0A9P4M4C3</accession>
<sequence length="354" mass="39955">MSSSWAFGYLDEDTRQACIAHAQSLLSTSKIEPLPQESQGGCSFTLRILSTDLESQPRQLLQFRPTKYSLAVSITDDAKLIYGEYAPFVRCLGHLLLGDLGRIDVFLIDIIEGISYADVRPNFRHLDNSLVSRQMRYITGFADFLARGWRHGKGAEQLMSCNGKVGRQLKRKIERLTLELPTYELRSIACRILEHLPMLDKLPVVLCHGDMIPSNIIIHDSTSSIQGFLDWAEAEYLPFGIPLYGLEHFLGYLSASRGSSTFTHYSCEAELRSRFWKELEDRIPELIGSIILEEATLLARDVGVLLWYGYAWDDGAIDRVVNARDDPSEVMYLETFLGASREETSTSSPTLCKI</sequence>
<gene>
    <name evidence="2" type="ORF">NA57DRAFT_49754</name>
</gene>
<name>A0A9P4M4C3_9PEZI</name>
<comment type="caution">
    <text evidence="2">The sequence shown here is derived from an EMBL/GenBank/DDBJ whole genome shotgun (WGS) entry which is preliminary data.</text>
</comment>
<dbReference type="SUPFAM" id="SSF56112">
    <property type="entry name" value="Protein kinase-like (PK-like)"/>
    <property type="match status" value="1"/>
</dbReference>
<dbReference type="InterPro" id="IPR011009">
    <property type="entry name" value="Kinase-like_dom_sf"/>
</dbReference>
<dbReference type="InterPro" id="IPR002575">
    <property type="entry name" value="Aminoglycoside_PTrfase"/>
</dbReference>
<dbReference type="Gene3D" id="3.90.1200.10">
    <property type="match status" value="1"/>
</dbReference>
<protein>
    <recommendedName>
        <fullName evidence="1">Aminoglycoside phosphotransferase domain-containing protein</fullName>
    </recommendedName>
</protein>
<evidence type="ECO:0000313" key="2">
    <source>
        <dbReference type="EMBL" id="KAF2092709.1"/>
    </source>
</evidence>